<comment type="caution">
    <text evidence="1">The sequence shown here is derived from an EMBL/GenBank/DDBJ whole genome shotgun (WGS) entry which is preliminary data.</text>
</comment>
<dbReference type="Proteomes" id="UP000520814">
    <property type="component" value="Unassembled WGS sequence"/>
</dbReference>
<sequence>MKKMLKIALITGLVLGILLVTGYLGERDWPARPDPLPEWAKSHASLAGKAYCYETSFVVDSRELWRIKADPKLFDILVKELQLTEHNSNTAVPPLFWHQPPFWWKPGGPGRFAITPTFDPAKREDGTYYILYYDKKTGHLYCWVQKNF</sequence>
<dbReference type="AlphaFoldDB" id="A0A7W9SUB9"/>
<evidence type="ECO:0000313" key="2">
    <source>
        <dbReference type="Proteomes" id="UP000520814"/>
    </source>
</evidence>
<proteinExistence type="predicted"/>
<accession>A0A7W9SUB9</accession>
<gene>
    <name evidence="1" type="ORF">HNQ39_004642</name>
</gene>
<name>A0A7W9SUB9_ARMRO</name>
<protein>
    <submittedName>
        <fullName evidence="1">Uncharacterized protein</fullName>
    </submittedName>
</protein>
<evidence type="ECO:0000313" key="1">
    <source>
        <dbReference type="EMBL" id="MBB6052821.1"/>
    </source>
</evidence>
<dbReference type="EMBL" id="JACHGW010000004">
    <property type="protein sequence ID" value="MBB6052821.1"/>
    <property type="molecule type" value="Genomic_DNA"/>
</dbReference>
<reference evidence="1 2" key="1">
    <citation type="submission" date="2020-08" db="EMBL/GenBank/DDBJ databases">
        <title>Genomic Encyclopedia of Type Strains, Phase IV (KMG-IV): sequencing the most valuable type-strain genomes for metagenomic binning, comparative biology and taxonomic classification.</title>
        <authorList>
            <person name="Goeker M."/>
        </authorList>
    </citation>
    <scope>NUCLEOTIDE SEQUENCE [LARGE SCALE GENOMIC DNA]</scope>
    <source>
        <strain evidence="1 2">DSM 23562</strain>
    </source>
</reference>
<keyword evidence="2" id="KW-1185">Reference proteome</keyword>
<dbReference type="RefSeq" id="WP_184202477.1">
    <property type="nucleotide sequence ID" value="NZ_JACHGW010000004.1"/>
</dbReference>
<organism evidence="1 2">
    <name type="scientific">Armatimonas rosea</name>
    <dbReference type="NCBI Taxonomy" id="685828"/>
    <lineage>
        <taxon>Bacteria</taxon>
        <taxon>Bacillati</taxon>
        <taxon>Armatimonadota</taxon>
        <taxon>Armatimonadia</taxon>
        <taxon>Armatimonadales</taxon>
        <taxon>Armatimonadaceae</taxon>
        <taxon>Armatimonas</taxon>
    </lineage>
</organism>